<organism evidence="5 6">
    <name type="scientific">Candidatus Nitrosotalea okcheonensis</name>
    <dbReference type="NCBI Taxonomy" id="1903276"/>
    <lineage>
        <taxon>Archaea</taxon>
        <taxon>Nitrososphaerota</taxon>
        <taxon>Nitrososphaeria</taxon>
        <taxon>Nitrosotaleales</taxon>
        <taxon>Nitrosotaleaceae</taxon>
        <taxon>Nitrosotalea</taxon>
    </lineage>
</organism>
<keyword evidence="3" id="KW-0804">Transcription</keyword>
<dbReference type="InterPro" id="IPR036390">
    <property type="entry name" value="WH_DNA-bd_sf"/>
</dbReference>
<dbReference type="PROSITE" id="PS50995">
    <property type="entry name" value="HTH_MARR_2"/>
    <property type="match status" value="1"/>
</dbReference>
<evidence type="ECO:0000256" key="1">
    <source>
        <dbReference type="ARBA" id="ARBA00023015"/>
    </source>
</evidence>
<evidence type="ECO:0000256" key="3">
    <source>
        <dbReference type="ARBA" id="ARBA00023163"/>
    </source>
</evidence>
<reference evidence="6" key="1">
    <citation type="submission" date="2017-03" db="EMBL/GenBank/DDBJ databases">
        <authorList>
            <person name="Herbold C."/>
        </authorList>
    </citation>
    <scope>NUCLEOTIDE SEQUENCE [LARGE SCALE GENOMIC DNA]</scope>
</reference>
<name>A0A2H1FF72_9ARCH</name>
<keyword evidence="6" id="KW-1185">Reference proteome</keyword>
<dbReference type="AlphaFoldDB" id="A0A2H1FF72"/>
<dbReference type="GO" id="GO:0003677">
    <property type="term" value="F:DNA binding"/>
    <property type="evidence" value="ECO:0007669"/>
    <property type="project" value="UniProtKB-KW"/>
</dbReference>
<dbReference type="GO" id="GO:0003700">
    <property type="term" value="F:DNA-binding transcription factor activity"/>
    <property type="evidence" value="ECO:0007669"/>
    <property type="project" value="InterPro"/>
</dbReference>
<sequence>MVIAKLYIVSILMISSLSMIRYDFENSMGFVVNATAKAFQRSFDLELRKNAGVSLSQWRVVGALVMQPGLTQKEIADKVGIEGATLVPIIDKMEKEGLLKRKPDSDDRRVNRIYLTQKADSLWETMTECALRIRKSSSKNISENDIQITLETLRKISKNLMAFSDLDKTILSVKKINRTI</sequence>
<dbReference type="Pfam" id="PF12802">
    <property type="entry name" value="MarR_2"/>
    <property type="match status" value="1"/>
</dbReference>
<dbReference type="SUPFAM" id="SSF46785">
    <property type="entry name" value="Winged helix' DNA-binding domain"/>
    <property type="match status" value="1"/>
</dbReference>
<evidence type="ECO:0000313" key="6">
    <source>
        <dbReference type="Proteomes" id="UP000230607"/>
    </source>
</evidence>
<dbReference type="Gene3D" id="1.10.10.10">
    <property type="entry name" value="Winged helix-like DNA-binding domain superfamily/Winged helix DNA-binding domain"/>
    <property type="match status" value="1"/>
</dbReference>
<dbReference type="PANTHER" id="PTHR42756">
    <property type="entry name" value="TRANSCRIPTIONAL REGULATOR, MARR"/>
    <property type="match status" value="1"/>
</dbReference>
<dbReference type="EMBL" id="LT841358">
    <property type="protein sequence ID" value="SMH71391.1"/>
    <property type="molecule type" value="Genomic_DNA"/>
</dbReference>
<accession>A0A2H1FF72</accession>
<dbReference type="InterPro" id="IPR036388">
    <property type="entry name" value="WH-like_DNA-bd_sf"/>
</dbReference>
<proteinExistence type="predicted"/>
<keyword evidence="1" id="KW-0805">Transcription regulation</keyword>
<evidence type="ECO:0000259" key="4">
    <source>
        <dbReference type="PROSITE" id="PS50995"/>
    </source>
</evidence>
<dbReference type="PANTHER" id="PTHR42756:SF1">
    <property type="entry name" value="TRANSCRIPTIONAL REPRESSOR OF EMRAB OPERON"/>
    <property type="match status" value="1"/>
</dbReference>
<dbReference type="InterPro" id="IPR000835">
    <property type="entry name" value="HTH_MarR-typ"/>
</dbReference>
<dbReference type="PRINTS" id="PR00598">
    <property type="entry name" value="HTHMARR"/>
</dbReference>
<dbReference type="Proteomes" id="UP000230607">
    <property type="component" value="Chromosome 1"/>
</dbReference>
<protein>
    <recommendedName>
        <fullName evidence="4">HTH marR-type domain-containing protein</fullName>
    </recommendedName>
</protein>
<feature type="domain" description="HTH marR-type" evidence="4">
    <location>
        <begin position="25"/>
        <end position="158"/>
    </location>
</feature>
<dbReference type="SMART" id="SM00347">
    <property type="entry name" value="HTH_MARR"/>
    <property type="match status" value="1"/>
</dbReference>
<keyword evidence="2" id="KW-0238">DNA-binding</keyword>
<gene>
    <name evidence="5" type="ORF">NCS_11198</name>
</gene>
<evidence type="ECO:0000313" key="5">
    <source>
        <dbReference type="EMBL" id="SMH71391.1"/>
    </source>
</evidence>
<evidence type="ECO:0000256" key="2">
    <source>
        <dbReference type="ARBA" id="ARBA00023125"/>
    </source>
</evidence>